<name>A0A6G1PTD7_CHAAH</name>
<evidence type="ECO:0000313" key="2">
    <source>
        <dbReference type="Proteomes" id="UP000503349"/>
    </source>
</evidence>
<organism evidence="1 2">
    <name type="scientific">Channa argus</name>
    <name type="common">Northern snakehead</name>
    <name type="synonym">Ophicephalus argus</name>
    <dbReference type="NCBI Taxonomy" id="215402"/>
    <lineage>
        <taxon>Eukaryota</taxon>
        <taxon>Metazoa</taxon>
        <taxon>Chordata</taxon>
        <taxon>Craniata</taxon>
        <taxon>Vertebrata</taxon>
        <taxon>Euteleostomi</taxon>
        <taxon>Actinopterygii</taxon>
        <taxon>Neopterygii</taxon>
        <taxon>Teleostei</taxon>
        <taxon>Neoteleostei</taxon>
        <taxon>Acanthomorphata</taxon>
        <taxon>Anabantaria</taxon>
        <taxon>Anabantiformes</taxon>
        <taxon>Channoidei</taxon>
        <taxon>Channidae</taxon>
        <taxon>Channa</taxon>
    </lineage>
</organism>
<dbReference type="AlphaFoldDB" id="A0A6G1PTD7"/>
<accession>A0A6G1PTD7</accession>
<sequence>MRIMPLIDPSVTSSAHASARASLPDCIHILRLCLNWEMLETVFDEVSVMASSQFHGELRNIVRSTYHQKEPQTSGIWQPSVIPQTITMLFQCHSDTVEIFLADLAQWAGVVRVTYGTHFWVNRSVDKNRRKGVGDTLADCWRFKRVHGTDMTGSRFCRLRVFIIQDAEKSCSSERVYQISSARVYVNQSPPRALDEGGTGVNAPKGKGAVLDLLSHHPTREVFPRARKLMPRFRLKRTRPHAPPRANQCAPSTGTVSALRLTKQNVKSRVYLYALSMNALVCFYLRLTGLPHRLNGSPAAAWISFFCVFGGRRQVLLSANSLRQPPQT</sequence>
<dbReference type="Proteomes" id="UP000503349">
    <property type="component" value="Chromosome 8"/>
</dbReference>
<reference evidence="2" key="2">
    <citation type="submission" date="2019-02" db="EMBL/GenBank/DDBJ databases">
        <title>Opniocepnalus argus Var Kimnra genome.</title>
        <authorList>
            <person name="Zhou C."/>
            <person name="Xiao S."/>
        </authorList>
    </citation>
    <scope>NUCLEOTIDE SEQUENCE [LARGE SCALE GENOMIC DNA]</scope>
</reference>
<dbReference type="EMBL" id="CM015719">
    <property type="protein sequence ID" value="KAF3693256.1"/>
    <property type="molecule type" value="Genomic_DNA"/>
</dbReference>
<keyword evidence="2" id="KW-1185">Reference proteome</keyword>
<gene>
    <name evidence="1" type="ORF">EXN66_Car008932</name>
</gene>
<reference evidence="1 2" key="1">
    <citation type="submission" date="2019-02" db="EMBL/GenBank/DDBJ databases">
        <title>Opniocepnalus argus genome.</title>
        <authorList>
            <person name="Zhou C."/>
            <person name="Xiao S."/>
        </authorList>
    </citation>
    <scope>NUCLEOTIDE SEQUENCE [LARGE SCALE GENOMIC DNA]</scope>
    <source>
        <strain evidence="1">OARG1902GOOAL</strain>
        <tissue evidence="1">Muscle</tissue>
    </source>
</reference>
<evidence type="ECO:0000313" key="1">
    <source>
        <dbReference type="EMBL" id="KAF3693256.1"/>
    </source>
</evidence>
<protein>
    <submittedName>
        <fullName evidence="1">Uncharacterized protein</fullName>
    </submittedName>
</protein>
<proteinExistence type="predicted"/>